<name>Q10YR1_TRIEI</name>
<feature type="domain" description="Sulfatase-modifying factor enzyme-like" evidence="1">
    <location>
        <begin position="571"/>
        <end position="797"/>
    </location>
</feature>
<evidence type="ECO:0000259" key="1">
    <source>
        <dbReference type="Pfam" id="PF03781"/>
    </source>
</evidence>
<dbReference type="OrthoDB" id="569031at2"/>
<dbReference type="SUPFAM" id="SSF56436">
    <property type="entry name" value="C-type lectin-like"/>
    <property type="match status" value="1"/>
</dbReference>
<dbReference type="KEGG" id="ter:Tery_3524"/>
<dbReference type="InterPro" id="IPR042095">
    <property type="entry name" value="SUMF_sf"/>
</dbReference>
<sequence length="802" mass="92618">MAVPLLPFVTTTGAAVWNSCVNAFNLAFGRTMPKNLEGQQLAHQKELQEKQIVAQFEIKYMRTISQIKLQHNHPEFQQRLEVARKEFQAKIAEYQYQKNRQLQDFIKIVNMQIANSNKEFKTWLFKQQKKVQIELSQYNRETQYLNAAYQREIALEIKELENWPLKNYPWQILQYHQDRNPIPIQIILAPPEVNYDRFQSINSTSKPEFPQVEKRLSQYLKNFLQKYYPVENQQRPTELIDHAWESNRFAGGSAVKTIFSRLKSEPIVLIESEVDGGFINIQLAYWSGGQEVSPFYKTIISHLHYPKIIYAFAIQRALHWEANVKQKLLAQGVNEQEIDQEYGGDNLLNLQIYRKYEQDKLAGIEFERQYKTNQEDFDKLSALLGAYHNIIVALFTDIHYLIHTNLSPKLPELLAELETEFSVDKRLGEDLFKMVVESYIGSLRAMEQDRSELVPEFAVDIALGLARLSNPIWAEQMLDFALESWLNSRYLFPKNGKEKFDLVTENLLPLDQEFMTKVNRCMVDLAEDKKESLSDNVTNSITEVPILEIPPKALELPSQKIEDLGNGIELEMIYVPGGSFLMGSPKDEEARNSNESPQHEVILQAFYMSKYPITQNQYQAIMGNNPSSFEGESRPVEYVNWYDATEFCQKLSSKTGDVYVLPSESQWEYACRAGTVTPFYFQDTITSELVNYNANHPYGDAPKGEYRQETTDVGIFPPNAFGLYDMHGNISEWCQDVWHNSYKGAPIDGSAWESGRSNSYRLLRGGNWSDGSRYCRSAGRVYAHADIRSNGKGFRIILSLKS</sequence>
<accession>Q10YR1</accession>
<evidence type="ECO:0000313" key="2">
    <source>
        <dbReference type="EMBL" id="ABG52613.1"/>
    </source>
</evidence>
<gene>
    <name evidence="2" type="ordered locus">Tery_3524</name>
</gene>
<dbReference type="Gene3D" id="3.90.1580.10">
    <property type="entry name" value="paralog of FGE (formylglycine-generating enzyme)"/>
    <property type="match status" value="1"/>
</dbReference>
<dbReference type="GO" id="GO:0120147">
    <property type="term" value="F:formylglycine-generating oxidase activity"/>
    <property type="evidence" value="ECO:0007669"/>
    <property type="project" value="TreeGrafter"/>
</dbReference>
<reference evidence="2" key="1">
    <citation type="submission" date="2006-06" db="EMBL/GenBank/DDBJ databases">
        <title>Complete sequence of Trichodesmium erythraeum IMS101.</title>
        <authorList>
            <consortium name="US DOE Joint Genome Institute"/>
            <person name="Copeland A."/>
            <person name="Lucas S."/>
            <person name="Lapidus A."/>
            <person name="Barry K."/>
            <person name="Detter J.C."/>
            <person name="Glavina del Rio T."/>
            <person name="Hammon N."/>
            <person name="Israni S."/>
            <person name="Dalin E."/>
            <person name="Tice H."/>
            <person name="Pitluck S."/>
            <person name="Kiss H."/>
            <person name="Munk A.C."/>
            <person name="Brettin T."/>
            <person name="Bruce D."/>
            <person name="Han C."/>
            <person name="Tapia R."/>
            <person name="Gilna P."/>
            <person name="Schmutz J."/>
            <person name="Larimer F."/>
            <person name="Land M."/>
            <person name="Hauser L."/>
            <person name="Kyrpides N."/>
            <person name="Kim E."/>
            <person name="Richardson P."/>
        </authorList>
    </citation>
    <scope>NUCLEOTIDE SEQUENCE [LARGE SCALE GENOMIC DNA]</scope>
    <source>
        <strain evidence="2">IMS101</strain>
    </source>
</reference>
<dbReference type="HOGENOM" id="CLU_323605_0_0_3"/>
<dbReference type="InterPro" id="IPR051043">
    <property type="entry name" value="Sulfatase_Mod_Factor_Kinase"/>
</dbReference>
<organism evidence="2">
    <name type="scientific">Trichodesmium erythraeum (strain IMS101)</name>
    <dbReference type="NCBI Taxonomy" id="203124"/>
    <lineage>
        <taxon>Bacteria</taxon>
        <taxon>Bacillati</taxon>
        <taxon>Cyanobacteriota</taxon>
        <taxon>Cyanophyceae</taxon>
        <taxon>Oscillatoriophycideae</taxon>
        <taxon>Oscillatoriales</taxon>
        <taxon>Microcoleaceae</taxon>
        <taxon>Trichodesmium</taxon>
    </lineage>
</organism>
<dbReference type="AlphaFoldDB" id="Q10YR1"/>
<dbReference type="RefSeq" id="WP_011612955.1">
    <property type="nucleotide sequence ID" value="NC_008312.1"/>
</dbReference>
<protein>
    <recommendedName>
        <fullName evidence="1">Sulfatase-modifying factor enzyme-like domain-containing protein</fullName>
    </recommendedName>
</protein>
<dbReference type="PANTHER" id="PTHR23150">
    <property type="entry name" value="SULFATASE MODIFYING FACTOR 1, 2"/>
    <property type="match status" value="1"/>
</dbReference>
<dbReference type="PANTHER" id="PTHR23150:SF19">
    <property type="entry name" value="FORMYLGLYCINE-GENERATING ENZYME"/>
    <property type="match status" value="1"/>
</dbReference>
<dbReference type="Pfam" id="PF03781">
    <property type="entry name" value="FGE-sulfatase"/>
    <property type="match status" value="1"/>
</dbReference>
<dbReference type="eggNOG" id="COG1262">
    <property type="taxonomic scope" value="Bacteria"/>
</dbReference>
<dbReference type="EMBL" id="CP000393">
    <property type="protein sequence ID" value="ABG52613.1"/>
    <property type="molecule type" value="Genomic_DNA"/>
</dbReference>
<dbReference type="InterPro" id="IPR016187">
    <property type="entry name" value="CTDL_fold"/>
</dbReference>
<dbReference type="InterPro" id="IPR005532">
    <property type="entry name" value="SUMF_dom"/>
</dbReference>
<proteinExistence type="predicted"/>